<dbReference type="InterPro" id="IPR036291">
    <property type="entry name" value="NAD(P)-bd_dom_sf"/>
</dbReference>
<dbReference type="STRING" id="1499688.BN000_01311"/>
<dbReference type="AlphaFoldDB" id="A0A0U1NTM1"/>
<evidence type="ECO:0000313" key="3">
    <source>
        <dbReference type="Proteomes" id="UP000199087"/>
    </source>
</evidence>
<keyword evidence="3" id="KW-1185">Reference proteome</keyword>
<dbReference type="SUPFAM" id="SSF51735">
    <property type="entry name" value="NAD(P)-binding Rossmann-fold domains"/>
    <property type="match status" value="1"/>
</dbReference>
<evidence type="ECO:0000256" key="1">
    <source>
        <dbReference type="ARBA" id="ARBA00008903"/>
    </source>
</evidence>
<dbReference type="EMBL" id="CVRB01000001">
    <property type="protein sequence ID" value="CRK81409.1"/>
    <property type="molecule type" value="Genomic_DNA"/>
</dbReference>
<accession>A0A0U1NTM1</accession>
<dbReference type="GO" id="GO:0016491">
    <property type="term" value="F:oxidoreductase activity"/>
    <property type="evidence" value="ECO:0007669"/>
    <property type="project" value="UniProtKB-ARBA"/>
</dbReference>
<proteinExistence type="inferred from homology"/>
<dbReference type="OrthoDB" id="9792005at2"/>
<comment type="similarity">
    <text evidence="1">Belongs to the ornithine cyclodeaminase/mu-crystallin family.</text>
</comment>
<gene>
    <name evidence="2" type="ORF">BN000_01311</name>
</gene>
<dbReference type="InterPro" id="IPR023401">
    <property type="entry name" value="ODC_N"/>
</dbReference>
<evidence type="ECO:0000313" key="2">
    <source>
        <dbReference type="EMBL" id="CRK81409.1"/>
    </source>
</evidence>
<dbReference type="Pfam" id="PF02423">
    <property type="entry name" value="OCD_Mu_crystall"/>
    <property type="match status" value="1"/>
</dbReference>
<dbReference type="Gene3D" id="3.40.50.720">
    <property type="entry name" value="NAD(P)-binding Rossmann-like Domain"/>
    <property type="match status" value="1"/>
</dbReference>
<dbReference type="GO" id="GO:0019752">
    <property type="term" value="P:carboxylic acid metabolic process"/>
    <property type="evidence" value="ECO:0007669"/>
    <property type="project" value="UniProtKB-ARBA"/>
</dbReference>
<dbReference type="PANTHER" id="PTHR13812:SF19">
    <property type="entry name" value="KETIMINE REDUCTASE MU-CRYSTALLIN"/>
    <property type="match status" value="1"/>
</dbReference>
<dbReference type="FunFam" id="3.40.50.720:FF:000311">
    <property type="entry name" value="Ornithine cyclodeaminase"/>
    <property type="match status" value="1"/>
</dbReference>
<reference evidence="3" key="1">
    <citation type="submission" date="2015-05" db="EMBL/GenBank/DDBJ databases">
        <authorList>
            <person name="Urmite Genomes"/>
        </authorList>
    </citation>
    <scope>NUCLEOTIDE SEQUENCE [LARGE SCALE GENOMIC DNA]</scope>
    <source>
        <strain evidence="3">LF1</strain>
    </source>
</reference>
<dbReference type="Gene3D" id="3.30.1780.10">
    <property type="entry name" value="ornithine cyclodeaminase, domain 1"/>
    <property type="match status" value="1"/>
</dbReference>
<dbReference type="Proteomes" id="UP000199087">
    <property type="component" value="Unassembled WGS sequence"/>
</dbReference>
<dbReference type="PANTHER" id="PTHR13812">
    <property type="entry name" value="KETIMINE REDUCTASE MU-CRYSTALLIN"/>
    <property type="match status" value="1"/>
</dbReference>
<sequence length="328" mass="36168">MKTLLLNQREVKQLLNMPDTIVAVEEAYKDFNRKMAIQPPIVSIEVPEYNGEMDLKMGYSKSTEIIAVKTAVGYWDNPERYHLPTLLATITLYDGKNGYPVCMMDGSLITGYRTGAAGGVSAKVLARKNSKTVGVIGAGNQARMQVIALKEILPLEMVKVWSPVRKQQLKYKQEIESMLGIQVLLCDEPKAAVEGTDVIVTATPGKNPIVQDEWVSPGTHIIAIGADMEGKQELDPKIFSRAKIVVDNIQQCVLRGETQNPIKEGIITEKDIHAEIGEILLGTKVGRENNEEITIFDSTGMSIQDNMTACRIFKNAVQLGIGQKIELI</sequence>
<dbReference type="GO" id="GO:0005737">
    <property type="term" value="C:cytoplasm"/>
    <property type="evidence" value="ECO:0007669"/>
    <property type="project" value="TreeGrafter"/>
</dbReference>
<protein>
    <submittedName>
        <fullName evidence="2">Ectoine utilization protein EutC</fullName>
    </submittedName>
</protein>
<dbReference type="InterPro" id="IPR003462">
    <property type="entry name" value="ODC_Mu_crystall"/>
</dbReference>
<name>A0A0U1NTM1_9BACI</name>
<dbReference type="PIRSF" id="PIRSF001439">
    <property type="entry name" value="CryM"/>
    <property type="match status" value="1"/>
</dbReference>
<organism evidence="2 3">
    <name type="scientific">Neobacillus massiliamazoniensis</name>
    <dbReference type="NCBI Taxonomy" id="1499688"/>
    <lineage>
        <taxon>Bacteria</taxon>
        <taxon>Bacillati</taxon>
        <taxon>Bacillota</taxon>
        <taxon>Bacilli</taxon>
        <taxon>Bacillales</taxon>
        <taxon>Bacillaceae</taxon>
        <taxon>Neobacillus</taxon>
    </lineage>
</organism>